<reference evidence="1 2" key="1">
    <citation type="journal article" date="2020" name="Mol. Biol. Evol.">
        <title>Distinct Expression and Methylation Patterns for Genes with Different Fates following a Single Whole-Genome Duplication in Flowering Plants.</title>
        <authorList>
            <person name="Shi T."/>
            <person name="Rahmani R.S."/>
            <person name="Gugger P.F."/>
            <person name="Wang M."/>
            <person name="Li H."/>
            <person name="Zhang Y."/>
            <person name="Li Z."/>
            <person name="Wang Q."/>
            <person name="Van de Peer Y."/>
            <person name="Marchal K."/>
            <person name="Chen J."/>
        </authorList>
    </citation>
    <scope>NUCLEOTIDE SEQUENCE [LARGE SCALE GENOMIC DNA]</scope>
    <source>
        <tissue evidence="1">Leaf</tissue>
    </source>
</reference>
<sequence>MALYLPSQRPDGKGNYVCKRKSSLWRRRTITEMFGLGKKQIVCIPAGKEKQGWLMFAEALGIYEQRMWLLENRAECMKAPMVFPESRHLSENTYDVKKQTGGICGSSICSKLMAEGSMEEWRRRKVVRLDRKVADWGGVLQDIMASVPAMERAALCPFGGNAGVLDLGSQFDNLLRAATREGVAIVENWNSACNKVEVECDAISLKIVGLPFNLWTEEFLIQIAALCGGSLQEMDLSDLHVATLQVGMSKLEKILRMIEVFCNGRWRQVWIVLEVESTLWKKGRKVEDDDYMASRRPRGEKIKEGLSFNVIFPPKGNRSLGKISLGSKDPLIAGFSIFF</sequence>
<evidence type="ECO:0000313" key="1">
    <source>
        <dbReference type="EMBL" id="DAD23716.1"/>
    </source>
</evidence>
<dbReference type="EMBL" id="DUZY01000001">
    <property type="protein sequence ID" value="DAD23716.1"/>
    <property type="molecule type" value="Genomic_DNA"/>
</dbReference>
<protein>
    <recommendedName>
        <fullName evidence="3">DUF4283 domain-containing protein</fullName>
    </recommendedName>
</protein>
<evidence type="ECO:0000313" key="2">
    <source>
        <dbReference type="Proteomes" id="UP000607653"/>
    </source>
</evidence>
<dbReference type="AlphaFoldDB" id="A0A822XXH3"/>
<keyword evidence="2" id="KW-1185">Reference proteome</keyword>
<evidence type="ECO:0008006" key="3">
    <source>
        <dbReference type="Google" id="ProtNLM"/>
    </source>
</evidence>
<name>A0A822XXH3_NELNU</name>
<comment type="caution">
    <text evidence="1">The sequence shown here is derived from an EMBL/GenBank/DDBJ whole genome shotgun (WGS) entry which is preliminary data.</text>
</comment>
<dbReference type="PANTHER" id="PTHR34427:SF5">
    <property type="entry name" value="DUF4283 DOMAIN-CONTAINING PROTEIN"/>
    <property type="match status" value="1"/>
</dbReference>
<accession>A0A822XXH3</accession>
<organism evidence="1 2">
    <name type="scientific">Nelumbo nucifera</name>
    <name type="common">Sacred lotus</name>
    <dbReference type="NCBI Taxonomy" id="4432"/>
    <lineage>
        <taxon>Eukaryota</taxon>
        <taxon>Viridiplantae</taxon>
        <taxon>Streptophyta</taxon>
        <taxon>Embryophyta</taxon>
        <taxon>Tracheophyta</taxon>
        <taxon>Spermatophyta</taxon>
        <taxon>Magnoliopsida</taxon>
        <taxon>Proteales</taxon>
        <taxon>Nelumbonaceae</taxon>
        <taxon>Nelumbo</taxon>
    </lineage>
</organism>
<dbReference type="PANTHER" id="PTHR34427">
    <property type="entry name" value="DUF4283 DOMAIN PROTEIN"/>
    <property type="match status" value="1"/>
</dbReference>
<gene>
    <name evidence="1" type="ORF">HUJ06_025179</name>
</gene>
<proteinExistence type="predicted"/>
<dbReference type="Proteomes" id="UP000607653">
    <property type="component" value="Unassembled WGS sequence"/>
</dbReference>